<dbReference type="EMBL" id="AEIJ01000990">
    <property type="status" value="NOT_ANNOTATED_CDS"/>
    <property type="molecule type" value="Genomic_DNA"/>
</dbReference>
<accession>U5HJ31</accession>
<feature type="region of interest" description="Disordered" evidence="1">
    <location>
        <begin position="11"/>
        <end position="68"/>
    </location>
</feature>
<feature type="compositionally biased region" description="Polar residues" evidence="1">
    <location>
        <begin position="50"/>
        <end position="61"/>
    </location>
</feature>
<reference evidence="4 6" key="3">
    <citation type="journal article" date="2015" name="BMC Genomics">
        <title>Sex and parasites: genomic and transcriptomic analysis of Microbotryum lychnidis-dioicae, the biotrophic and plant-castrating anther smut fungus.</title>
        <authorList>
            <person name="Perlin M.H."/>
            <person name="Amselem J."/>
            <person name="Fontanillas E."/>
            <person name="Toh S.S."/>
            <person name="Chen Z."/>
            <person name="Goldberg J."/>
            <person name="Duplessis S."/>
            <person name="Henrissat B."/>
            <person name="Young S."/>
            <person name="Zeng Q."/>
            <person name="Aguileta G."/>
            <person name="Petit E."/>
            <person name="Badouin H."/>
            <person name="Andrews J."/>
            <person name="Razeeq D."/>
            <person name="Gabaldon T."/>
            <person name="Quesneville H."/>
            <person name="Giraud T."/>
            <person name="Hood M.E."/>
            <person name="Schultz D.J."/>
            <person name="Cuomo C.A."/>
        </authorList>
    </citation>
    <scope>NUCLEOTIDE SEQUENCE [LARGE SCALE GENOMIC DNA]</scope>
    <source>
        <strain evidence="4">P1A1 Lamole</strain>
        <strain evidence="6">p1A1 Lamole</strain>
    </source>
</reference>
<sequence>MRQDITRMVVNAIAGPSRPRVDPDLPTAQPATVDRQAAHRQRRRGGASMPPSSEVSISGTEPQARPVPRGLSCRCRRCLVTLVALSFSTSLVVACAAVLPVRGLAHASGIRPRALIVRKPDPDAEEFALPHRPIGVDRPKGSPPPGISASEQYPPVPNKLAIFAPAKSMVDLRHLYKSISAASSCVTRSCDGALAPAQVLVPRAGESSTSTPTAAPAVTTNNPSAFSTALLATTSAASASTSTSTPSSTTFAAVSTSTSVPSNYTLPQAFDATLGTNFTSTACPSFFRTFLANPAFIACTPFSLLMSTSNGFFMAARSPFALLPTVLDAACAAPVATCTTLMNQLAGQLAKARNCGNDLSRRNPLVLEALEGFQNYAMMYQAGCQRNNVTAQYCFAEANVATDPSAQYYYYLPEGTFLPSGTVPECGSCTQGLMNIYAQYARNSTYVISQTYGGARTQTALACGPSFAPLIAAASTSAAAPHVSSAFASVSPLLLFVVLMTSLYPVIR</sequence>
<reference evidence="4" key="2">
    <citation type="submission" date="2010-11" db="EMBL/GenBank/DDBJ databases">
        <authorList>
            <consortium name="The Broad Institute Genome Sequencing Platform"/>
            <person name="Earl A."/>
            <person name="Ward D."/>
            <person name="Feldgarden M."/>
            <person name="Gevers D."/>
            <person name="Butler R."/>
            <person name="Young S.K."/>
            <person name="Zeng Q."/>
            <person name="Gargeya S."/>
            <person name="Fitzgerald M."/>
            <person name="Haas B."/>
            <person name="Abouelleil A."/>
            <person name="Alvarado L."/>
            <person name="Arachchi H.M."/>
            <person name="Berlin A."/>
            <person name="Brown A."/>
            <person name="Chapman S.B."/>
            <person name="Chen Z."/>
            <person name="Dunbar C."/>
            <person name="Freedman E."/>
            <person name="Gearin G."/>
            <person name="Gellesch M."/>
            <person name="Goldberg J."/>
            <person name="Griggs A."/>
            <person name="Gujja S."/>
            <person name="Heilman E."/>
            <person name="Heiman D."/>
            <person name="Howarth C."/>
            <person name="Larson L."/>
            <person name="Lui A."/>
            <person name="MacDonald P.J.P."/>
            <person name="Mehta T."/>
            <person name="Montmayeur A."/>
            <person name="Murphy C."/>
            <person name="Neiman D."/>
            <person name="Pearson M."/>
            <person name="Priest M."/>
            <person name="Roberts A."/>
            <person name="Saif S."/>
            <person name="Shea T."/>
            <person name="Shenoy N."/>
            <person name="Sisk P."/>
            <person name="Stolte C."/>
            <person name="Sykes S."/>
            <person name="White J."/>
            <person name="Yandava C."/>
            <person name="Wortman J."/>
            <person name="Nusbaum C."/>
            <person name="Birren B."/>
        </authorList>
    </citation>
    <scope>NUCLEOTIDE SEQUENCE</scope>
    <source>
        <strain evidence="4">P1A1 Lamole</strain>
    </source>
</reference>
<dbReference type="PANTHER" id="PTHR39460">
    <property type="entry name" value="EXPRESSED PROTEIN"/>
    <property type="match status" value="1"/>
</dbReference>
<organism evidence="4">
    <name type="scientific">Microbotryum lychnidis-dioicae (strain p1A1 Lamole / MvSl-1064)</name>
    <name type="common">Anther smut fungus</name>
    <dbReference type="NCBI Taxonomy" id="683840"/>
    <lineage>
        <taxon>Eukaryota</taxon>
        <taxon>Fungi</taxon>
        <taxon>Dikarya</taxon>
        <taxon>Basidiomycota</taxon>
        <taxon>Pucciniomycotina</taxon>
        <taxon>Microbotryomycetes</taxon>
        <taxon>Microbotryales</taxon>
        <taxon>Microbotryaceae</taxon>
        <taxon>Microbotryum</taxon>
    </lineage>
</organism>
<keyword evidence="2" id="KW-0812">Transmembrane</keyword>
<keyword evidence="6" id="KW-1185">Reference proteome</keyword>
<dbReference type="HOGENOM" id="CLU_536597_0_0_1"/>
<dbReference type="Proteomes" id="UP000017200">
    <property type="component" value="Unassembled WGS sequence"/>
</dbReference>
<dbReference type="InParanoid" id="U5HJ31"/>
<dbReference type="InterPro" id="IPR056146">
    <property type="entry name" value="DUF7729"/>
</dbReference>
<proteinExistence type="predicted"/>
<dbReference type="EMBL" id="GL541828">
    <property type="protein sequence ID" value="KDE02412.1"/>
    <property type="molecule type" value="Genomic_DNA"/>
</dbReference>
<dbReference type="EnsemblFungi" id="MVLG_07025T0">
    <property type="protein sequence ID" value="MVLG_07025T0"/>
    <property type="gene ID" value="MVLG_07025"/>
</dbReference>
<dbReference type="OrthoDB" id="2564812at2759"/>
<evidence type="ECO:0000313" key="6">
    <source>
        <dbReference type="Proteomes" id="UP000017200"/>
    </source>
</evidence>
<dbReference type="AlphaFoldDB" id="U5HJ31"/>
<evidence type="ECO:0000256" key="2">
    <source>
        <dbReference type="SAM" id="Phobius"/>
    </source>
</evidence>
<protein>
    <recommendedName>
        <fullName evidence="3">DUF7729 domain-containing protein</fullName>
    </recommendedName>
</protein>
<feature type="domain" description="DUF7729" evidence="3">
    <location>
        <begin position="266"/>
        <end position="469"/>
    </location>
</feature>
<evidence type="ECO:0000259" key="3">
    <source>
        <dbReference type="Pfam" id="PF24855"/>
    </source>
</evidence>
<evidence type="ECO:0000256" key="1">
    <source>
        <dbReference type="SAM" id="MobiDB-lite"/>
    </source>
</evidence>
<feature type="transmembrane region" description="Helical" evidence="2">
    <location>
        <begin position="79"/>
        <end position="101"/>
    </location>
</feature>
<gene>
    <name evidence="4" type="ORF">MVLG_07025</name>
</gene>
<dbReference type="PANTHER" id="PTHR39460:SF1">
    <property type="entry name" value="C6 TRANSCRIPTION FACTOR"/>
    <property type="match status" value="1"/>
</dbReference>
<evidence type="ECO:0000313" key="5">
    <source>
        <dbReference type="EnsemblFungi" id="MVLG_07025T0"/>
    </source>
</evidence>
<feature type="transmembrane region" description="Helical" evidence="2">
    <location>
        <begin position="486"/>
        <end position="507"/>
    </location>
</feature>
<feature type="region of interest" description="Disordered" evidence="1">
    <location>
        <begin position="128"/>
        <end position="151"/>
    </location>
</feature>
<name>U5HJ31_USTV1</name>
<keyword evidence="2" id="KW-1133">Transmembrane helix</keyword>
<reference evidence="6" key="1">
    <citation type="submission" date="2010-11" db="EMBL/GenBank/DDBJ databases">
        <title>The genome sequence of Microbotryum violaceum strain p1A1 Lamole.</title>
        <authorList>
            <person name="Cuomo C."/>
            <person name="Perlin M."/>
            <person name="Young S.K."/>
            <person name="Zeng Q."/>
            <person name="Gargeya S."/>
            <person name="Alvarado L."/>
            <person name="Berlin A."/>
            <person name="Chapman S.B."/>
            <person name="Chen Z."/>
            <person name="Freedman E."/>
            <person name="Gellesch M."/>
            <person name="Goldberg J."/>
            <person name="Griggs A."/>
            <person name="Gujja S."/>
            <person name="Heilman E."/>
            <person name="Heiman D."/>
            <person name="Howarth C."/>
            <person name="Mehta T."/>
            <person name="Neiman D."/>
            <person name="Pearson M."/>
            <person name="Roberts A."/>
            <person name="Saif S."/>
            <person name="Shea T."/>
            <person name="Shenoy N."/>
            <person name="Sisk P."/>
            <person name="Stolte C."/>
            <person name="Sykes S."/>
            <person name="White J."/>
            <person name="Yandava C."/>
            <person name="Haas B."/>
            <person name="Nusbaum C."/>
            <person name="Birren B."/>
        </authorList>
    </citation>
    <scope>NUCLEOTIDE SEQUENCE [LARGE SCALE GENOMIC DNA]</scope>
    <source>
        <strain evidence="6">p1A1 Lamole</strain>
    </source>
</reference>
<dbReference type="Pfam" id="PF24855">
    <property type="entry name" value="DUF7729"/>
    <property type="match status" value="1"/>
</dbReference>
<evidence type="ECO:0000313" key="4">
    <source>
        <dbReference type="EMBL" id="KDE02412.1"/>
    </source>
</evidence>
<reference evidence="5" key="4">
    <citation type="submission" date="2015-06" db="UniProtKB">
        <authorList>
            <consortium name="EnsemblFungi"/>
        </authorList>
    </citation>
    <scope>IDENTIFICATION</scope>
</reference>
<keyword evidence="2" id="KW-0472">Membrane</keyword>